<dbReference type="RefSeq" id="WP_054559873.1">
    <property type="nucleotide sequence ID" value="NZ_LDJX01000006.1"/>
</dbReference>
<dbReference type="Gene3D" id="1.20.5.620">
    <property type="entry name" value="F1F0 ATP synthase subunit B, membrane domain"/>
    <property type="match status" value="1"/>
</dbReference>
<keyword evidence="1" id="KW-0175">Coiled coil</keyword>
<sequence>MSEKTLDKLIATLKTEAIEAADKEAGQIVEQARTQAQKILKEAEVKKDELFGKAKKEAQATREKGEAALKQAARDVTVSVRNDLLKLFKAALEREVDANFSPDFMEKAILKVVENVGSGAALKLPEGMEGKLADKIQKRLQESDNLEAITKDASLPNGFVINKTDQGWSYHISPEEVAELLNEHLSPKWVDILTNESDT</sequence>
<dbReference type="STRING" id="1300341.I595_2856"/>
<feature type="coiled-coil region" evidence="1">
    <location>
        <begin position="29"/>
        <end position="75"/>
    </location>
</feature>
<organism evidence="2 3">
    <name type="scientific">Croceitalea dokdonensis DOKDO 023</name>
    <dbReference type="NCBI Taxonomy" id="1300341"/>
    <lineage>
        <taxon>Bacteria</taxon>
        <taxon>Pseudomonadati</taxon>
        <taxon>Bacteroidota</taxon>
        <taxon>Flavobacteriia</taxon>
        <taxon>Flavobacteriales</taxon>
        <taxon>Flavobacteriaceae</taxon>
        <taxon>Croceitalea</taxon>
    </lineage>
</organism>
<protein>
    <submittedName>
        <fullName evidence="2">V-type ATP synthase subunit E</fullName>
    </submittedName>
</protein>
<evidence type="ECO:0000313" key="2">
    <source>
        <dbReference type="EMBL" id="KPM30879.1"/>
    </source>
</evidence>
<evidence type="ECO:0000256" key="1">
    <source>
        <dbReference type="SAM" id="Coils"/>
    </source>
</evidence>
<dbReference type="Proteomes" id="UP000050280">
    <property type="component" value="Unassembled WGS sequence"/>
</dbReference>
<dbReference type="AlphaFoldDB" id="A0A0P7AZ94"/>
<keyword evidence="3" id="KW-1185">Reference proteome</keyword>
<accession>A0A0P7AZ94</accession>
<comment type="caution">
    <text evidence="2">The sequence shown here is derived from an EMBL/GenBank/DDBJ whole genome shotgun (WGS) entry which is preliminary data.</text>
</comment>
<proteinExistence type="predicted"/>
<evidence type="ECO:0000313" key="3">
    <source>
        <dbReference type="Proteomes" id="UP000050280"/>
    </source>
</evidence>
<gene>
    <name evidence="2" type="ORF">I595_2856</name>
</gene>
<reference evidence="2 3" key="1">
    <citation type="submission" date="2015-09" db="EMBL/GenBank/DDBJ databases">
        <title>Genome sequence of the marine flavobacterium Croceitalea dokdonensis DOKDO 023 that contains proton- and sodium-pumping rhodopsins.</title>
        <authorList>
            <person name="Kwon S.-K."/>
            <person name="Lee H.K."/>
            <person name="Kwak M.-J."/>
            <person name="Kim J.F."/>
        </authorList>
    </citation>
    <scope>NUCLEOTIDE SEQUENCE [LARGE SCALE GENOMIC DNA]</scope>
    <source>
        <strain evidence="2 3">DOKDO 023</strain>
    </source>
</reference>
<name>A0A0P7AZ94_9FLAO</name>
<dbReference type="OrthoDB" id="1437054at2"/>
<dbReference type="EMBL" id="LDJX01000006">
    <property type="protein sequence ID" value="KPM30879.1"/>
    <property type="molecule type" value="Genomic_DNA"/>
</dbReference>